<comment type="caution">
    <text evidence="2">The sequence shown here is derived from an EMBL/GenBank/DDBJ whole genome shotgun (WGS) entry which is preliminary data.</text>
</comment>
<keyword evidence="3" id="KW-1185">Reference proteome</keyword>
<gene>
    <name evidence="2" type="ORF">SPARVUS_LOCUS15235101</name>
</gene>
<sequence length="123" mass="14284">ALKHEIYLDNALVRFLLSRSLGNVRVAHYLYWLLKDSLNDPHFGSRYEQILGALLSIIGKGLRQELEKQTRLTQLLGVVAEKVRQANGSARQVVLQEGMERVQLLFRKNWTVCRSVRVWRPRS</sequence>
<dbReference type="Proteomes" id="UP001162483">
    <property type="component" value="Unassembled WGS sequence"/>
</dbReference>
<dbReference type="SUPFAM" id="SSF48371">
    <property type="entry name" value="ARM repeat"/>
    <property type="match status" value="1"/>
</dbReference>
<accession>A0ABN9H2Q9</accession>
<dbReference type="InterPro" id="IPR015433">
    <property type="entry name" value="PI3/4_kinase"/>
</dbReference>
<dbReference type="PROSITE" id="PS51545">
    <property type="entry name" value="PIK_HELICAL"/>
    <property type="match status" value="1"/>
</dbReference>
<dbReference type="PANTHER" id="PTHR10048">
    <property type="entry name" value="PHOSPHATIDYLINOSITOL KINASE"/>
    <property type="match status" value="1"/>
</dbReference>
<reference evidence="2" key="1">
    <citation type="submission" date="2023-05" db="EMBL/GenBank/DDBJ databases">
        <authorList>
            <person name="Stuckert A."/>
        </authorList>
    </citation>
    <scope>NUCLEOTIDE SEQUENCE</scope>
</reference>
<proteinExistence type="predicted"/>
<dbReference type="Pfam" id="PF00613">
    <property type="entry name" value="PI3Ka"/>
    <property type="match status" value="1"/>
</dbReference>
<evidence type="ECO:0000313" key="3">
    <source>
        <dbReference type="Proteomes" id="UP001162483"/>
    </source>
</evidence>
<dbReference type="EMBL" id="CATNWA010019872">
    <property type="protein sequence ID" value="CAI9615424.1"/>
    <property type="molecule type" value="Genomic_DNA"/>
</dbReference>
<evidence type="ECO:0000259" key="1">
    <source>
        <dbReference type="PROSITE" id="PS51545"/>
    </source>
</evidence>
<protein>
    <recommendedName>
        <fullName evidence="1">PIK helical domain-containing protein</fullName>
    </recommendedName>
</protein>
<dbReference type="InterPro" id="IPR001263">
    <property type="entry name" value="PI3K_accessory_dom"/>
</dbReference>
<dbReference type="InterPro" id="IPR042236">
    <property type="entry name" value="PI3K_accessory_sf"/>
</dbReference>
<organism evidence="2 3">
    <name type="scientific">Staurois parvus</name>
    <dbReference type="NCBI Taxonomy" id="386267"/>
    <lineage>
        <taxon>Eukaryota</taxon>
        <taxon>Metazoa</taxon>
        <taxon>Chordata</taxon>
        <taxon>Craniata</taxon>
        <taxon>Vertebrata</taxon>
        <taxon>Euteleostomi</taxon>
        <taxon>Amphibia</taxon>
        <taxon>Batrachia</taxon>
        <taxon>Anura</taxon>
        <taxon>Neobatrachia</taxon>
        <taxon>Ranoidea</taxon>
        <taxon>Ranidae</taxon>
        <taxon>Staurois</taxon>
    </lineage>
</organism>
<name>A0ABN9H2Q9_9NEOB</name>
<dbReference type="PANTHER" id="PTHR10048:SF28">
    <property type="entry name" value="PHOSPHATIDYLINOSITOL 4-PHOSPHATE 3-KINASE C2 DOMAIN-CONTAINING SUBUNIT ALPHA"/>
    <property type="match status" value="1"/>
</dbReference>
<feature type="domain" description="PIK helical" evidence="1">
    <location>
        <begin position="1"/>
        <end position="57"/>
    </location>
</feature>
<dbReference type="Gene3D" id="1.25.40.70">
    <property type="entry name" value="Phosphatidylinositol 3-kinase, accessory domain (PIK)"/>
    <property type="match status" value="1"/>
</dbReference>
<dbReference type="InterPro" id="IPR016024">
    <property type="entry name" value="ARM-type_fold"/>
</dbReference>
<evidence type="ECO:0000313" key="2">
    <source>
        <dbReference type="EMBL" id="CAI9615424.1"/>
    </source>
</evidence>
<feature type="non-terminal residue" evidence="2">
    <location>
        <position position="1"/>
    </location>
</feature>